<reference evidence="1 2" key="1">
    <citation type="submission" date="2020-01" db="EMBL/GenBank/DDBJ databases">
        <title>Genomes assembled from Gulf of Kutch pelagic sediment metagenomes.</title>
        <authorList>
            <person name="Chandrashekar M."/>
            <person name="Mahajan M.S."/>
            <person name="Dave K.J."/>
            <person name="Vatsa P."/>
            <person name="Nathani N.M."/>
        </authorList>
    </citation>
    <scope>NUCLEOTIDE SEQUENCE [LARGE SCALE GENOMIC DNA]</scope>
    <source>
        <strain evidence="1">KS3-K002</strain>
    </source>
</reference>
<dbReference type="EMBL" id="JAACAK010000148">
    <property type="protein sequence ID" value="NIR76806.1"/>
    <property type="molecule type" value="Genomic_DNA"/>
</dbReference>
<dbReference type="AlphaFoldDB" id="A0AAE4ZCJ4"/>
<organism evidence="1 2">
    <name type="scientific">Candidatus Kutchimonas denitrificans</name>
    <dbReference type="NCBI Taxonomy" id="3056748"/>
    <lineage>
        <taxon>Bacteria</taxon>
        <taxon>Pseudomonadati</taxon>
        <taxon>Gemmatimonadota</taxon>
        <taxon>Gemmatimonadia</taxon>
        <taxon>Candidatus Palauibacterales</taxon>
        <taxon>Candidatus Palauibacteraceae</taxon>
        <taxon>Candidatus Kutchimonas</taxon>
    </lineage>
</organism>
<evidence type="ECO:0000313" key="2">
    <source>
        <dbReference type="Proteomes" id="UP000702544"/>
    </source>
</evidence>
<comment type="caution">
    <text evidence="1">The sequence shown here is derived from an EMBL/GenBank/DDBJ whole genome shotgun (WGS) entry which is preliminary data.</text>
</comment>
<proteinExistence type="predicted"/>
<evidence type="ECO:0000313" key="1">
    <source>
        <dbReference type="EMBL" id="NIR76806.1"/>
    </source>
</evidence>
<accession>A0AAE4ZCJ4</accession>
<sequence>MSRAEVRANQKGEAIAQGHLDRFYRSQGWEPDRSQACPQFDVLLRADASWHPVEEKCLRWAGAEEAFLVEVVQAVWETDWGWYHHTDCQRLFWVPCDSEWRPRCLFSVNWPRFKEWVPEMMEEHPHPGQQWRWHECPDGYGYTLNVRIPWERIPDGLYHYWRHVDDLPF</sequence>
<dbReference type="Proteomes" id="UP000702544">
    <property type="component" value="Unassembled WGS sequence"/>
</dbReference>
<protein>
    <submittedName>
        <fullName evidence="1">Uncharacterized protein</fullName>
    </submittedName>
</protein>
<gene>
    <name evidence="1" type="ORF">GWO12_17150</name>
</gene>
<name>A0AAE4ZCJ4_9BACT</name>